<accession>A0A9P6LBH3</accession>
<comment type="similarity">
    <text evidence="1 2">Belongs to the phospholipid scramblase family.</text>
</comment>
<feature type="region of interest" description="Disordered" evidence="3">
    <location>
        <begin position="33"/>
        <end position="91"/>
    </location>
</feature>
<dbReference type="InterPro" id="IPR005552">
    <property type="entry name" value="Scramblase"/>
</dbReference>
<dbReference type="OrthoDB" id="191150at2759"/>
<dbReference type="GO" id="GO:0017128">
    <property type="term" value="F:phospholipid scramblase activity"/>
    <property type="evidence" value="ECO:0007669"/>
    <property type="project" value="InterPro"/>
</dbReference>
<dbReference type="GO" id="GO:0005886">
    <property type="term" value="C:plasma membrane"/>
    <property type="evidence" value="ECO:0007669"/>
    <property type="project" value="TreeGrafter"/>
</dbReference>
<keyword evidence="5" id="KW-1185">Reference proteome</keyword>
<name>A0A9P6LBH3_9AGAM</name>
<evidence type="ECO:0000313" key="5">
    <source>
        <dbReference type="Proteomes" id="UP000736335"/>
    </source>
</evidence>
<feature type="compositionally biased region" description="Basic and acidic residues" evidence="3">
    <location>
        <begin position="62"/>
        <end position="74"/>
    </location>
</feature>
<dbReference type="AlphaFoldDB" id="A0A9P6LBH3"/>
<comment type="caution">
    <text evidence="4">The sequence shown here is derived from an EMBL/GenBank/DDBJ whole genome shotgun (WGS) entry which is preliminary data.</text>
</comment>
<dbReference type="InterPro" id="IPR025659">
    <property type="entry name" value="Tubby-like_C"/>
</dbReference>
<evidence type="ECO:0000313" key="4">
    <source>
        <dbReference type="EMBL" id="KAF9791166.1"/>
    </source>
</evidence>
<evidence type="ECO:0000256" key="1">
    <source>
        <dbReference type="ARBA" id="ARBA00005350"/>
    </source>
</evidence>
<protein>
    <recommendedName>
        <fullName evidence="2">Phospholipid scramblase</fullName>
    </recommendedName>
</protein>
<reference evidence="4" key="2">
    <citation type="submission" date="2020-11" db="EMBL/GenBank/DDBJ databases">
        <authorList>
            <consortium name="DOE Joint Genome Institute"/>
            <person name="Kuo A."/>
            <person name="Miyauchi S."/>
            <person name="Kiss E."/>
            <person name="Drula E."/>
            <person name="Kohler A."/>
            <person name="Sanchez-Garcia M."/>
            <person name="Andreopoulos B."/>
            <person name="Barry K.W."/>
            <person name="Bonito G."/>
            <person name="Buee M."/>
            <person name="Carver A."/>
            <person name="Chen C."/>
            <person name="Cichocki N."/>
            <person name="Clum A."/>
            <person name="Culley D."/>
            <person name="Crous P.W."/>
            <person name="Fauchery L."/>
            <person name="Girlanda M."/>
            <person name="Hayes R."/>
            <person name="Keri Z."/>
            <person name="Labutti K."/>
            <person name="Lipzen A."/>
            <person name="Lombard V."/>
            <person name="Magnuson J."/>
            <person name="Maillard F."/>
            <person name="Morin E."/>
            <person name="Murat C."/>
            <person name="Nolan M."/>
            <person name="Ohm R."/>
            <person name="Pangilinan J."/>
            <person name="Pereira M."/>
            <person name="Perotto S."/>
            <person name="Peter M."/>
            <person name="Riley R."/>
            <person name="Sitrit Y."/>
            <person name="Stielow B."/>
            <person name="Szollosi G."/>
            <person name="Zifcakova L."/>
            <person name="Stursova M."/>
            <person name="Spatafora J.W."/>
            <person name="Tedersoo L."/>
            <person name="Vaario L.-M."/>
            <person name="Yamada A."/>
            <person name="Yan M."/>
            <person name="Wang P."/>
            <person name="Xu J."/>
            <person name="Bruns T."/>
            <person name="Baldrian P."/>
            <person name="Vilgalys R."/>
            <person name="Henrissat B."/>
            <person name="Grigoriev I.V."/>
            <person name="Hibbett D."/>
            <person name="Nagy L.G."/>
            <person name="Martin F.M."/>
        </authorList>
    </citation>
    <scope>NUCLEOTIDE SEQUENCE</scope>
    <source>
        <strain evidence="4">UH-Tt-Lm1</strain>
    </source>
</reference>
<reference evidence="4" key="1">
    <citation type="journal article" date="2020" name="Nat. Commun.">
        <title>Large-scale genome sequencing of mycorrhizal fungi provides insights into the early evolution of symbiotic traits.</title>
        <authorList>
            <person name="Miyauchi S."/>
            <person name="Kiss E."/>
            <person name="Kuo A."/>
            <person name="Drula E."/>
            <person name="Kohler A."/>
            <person name="Sanchez-Garcia M."/>
            <person name="Morin E."/>
            <person name="Andreopoulos B."/>
            <person name="Barry K.W."/>
            <person name="Bonito G."/>
            <person name="Buee M."/>
            <person name="Carver A."/>
            <person name="Chen C."/>
            <person name="Cichocki N."/>
            <person name="Clum A."/>
            <person name="Culley D."/>
            <person name="Crous P.W."/>
            <person name="Fauchery L."/>
            <person name="Girlanda M."/>
            <person name="Hayes R.D."/>
            <person name="Keri Z."/>
            <person name="LaButti K."/>
            <person name="Lipzen A."/>
            <person name="Lombard V."/>
            <person name="Magnuson J."/>
            <person name="Maillard F."/>
            <person name="Murat C."/>
            <person name="Nolan M."/>
            <person name="Ohm R.A."/>
            <person name="Pangilinan J."/>
            <person name="Pereira M.F."/>
            <person name="Perotto S."/>
            <person name="Peter M."/>
            <person name="Pfister S."/>
            <person name="Riley R."/>
            <person name="Sitrit Y."/>
            <person name="Stielow J.B."/>
            <person name="Szollosi G."/>
            <person name="Zifcakova L."/>
            <person name="Stursova M."/>
            <person name="Spatafora J.W."/>
            <person name="Tedersoo L."/>
            <person name="Vaario L.M."/>
            <person name="Yamada A."/>
            <person name="Yan M."/>
            <person name="Wang P."/>
            <person name="Xu J."/>
            <person name="Bruns T."/>
            <person name="Baldrian P."/>
            <person name="Vilgalys R."/>
            <person name="Dunand C."/>
            <person name="Henrissat B."/>
            <person name="Grigoriev I.V."/>
            <person name="Hibbett D."/>
            <person name="Nagy L.G."/>
            <person name="Martin F.M."/>
        </authorList>
    </citation>
    <scope>NUCLEOTIDE SEQUENCE</scope>
    <source>
        <strain evidence="4">UH-Tt-Lm1</strain>
    </source>
</reference>
<dbReference type="Proteomes" id="UP000736335">
    <property type="component" value="Unassembled WGS sequence"/>
</dbReference>
<dbReference type="SUPFAM" id="SSF54518">
    <property type="entry name" value="Tubby C-terminal domain-like"/>
    <property type="match status" value="1"/>
</dbReference>
<evidence type="ECO:0000256" key="3">
    <source>
        <dbReference type="SAM" id="MobiDB-lite"/>
    </source>
</evidence>
<dbReference type="Pfam" id="PF03803">
    <property type="entry name" value="Scramblase"/>
    <property type="match status" value="1"/>
</dbReference>
<dbReference type="PANTHER" id="PTHR23248">
    <property type="entry name" value="PHOSPHOLIPID SCRAMBLASE-RELATED"/>
    <property type="match status" value="1"/>
</dbReference>
<evidence type="ECO:0000256" key="2">
    <source>
        <dbReference type="RuleBase" id="RU363116"/>
    </source>
</evidence>
<proteinExistence type="inferred from homology"/>
<organism evidence="4 5">
    <name type="scientific">Thelephora terrestris</name>
    <dbReference type="NCBI Taxonomy" id="56493"/>
    <lineage>
        <taxon>Eukaryota</taxon>
        <taxon>Fungi</taxon>
        <taxon>Dikarya</taxon>
        <taxon>Basidiomycota</taxon>
        <taxon>Agaricomycotina</taxon>
        <taxon>Agaricomycetes</taxon>
        <taxon>Thelephorales</taxon>
        <taxon>Thelephoraceae</taxon>
        <taxon>Thelephora</taxon>
    </lineage>
</organism>
<dbReference type="PANTHER" id="PTHR23248:SF9">
    <property type="entry name" value="PHOSPHOLIPID SCRAMBLASE"/>
    <property type="match status" value="1"/>
</dbReference>
<dbReference type="EMBL" id="WIUZ02000002">
    <property type="protein sequence ID" value="KAF9791166.1"/>
    <property type="molecule type" value="Genomic_DNA"/>
</dbReference>
<gene>
    <name evidence="4" type="ORF">BJ322DRAFT_999060</name>
</gene>
<sequence>MLTTTIFRCPQENFRCFKPAFSATRRAYTLSRFPPRNPGVGRKRQHVAKDSHLNGTLHFRHTREEVPHEEKPSSEESPLWQESARSVNSDPGEGLKRLLMSHESLVVTRRIEMLNVFIGFEQSNKYDIATEDGEPLGHIAEEPRGFLSIFFRQLFRTHRPFRAIIMDDEGTPVLWLRRPFSWINSRMFVQRLKDLSDRTPVEDEPVLDTFAEVQQRWHLWRRRYDLFIRRGPKRILSLVSDPQPEPETESYHQIAKIDEPFLAWDFTLKDAHGRDIAGVSRAFRGIGREMFTDTGRYTVRFSPAERQVTDNGVVHVTRGEGRETSLDERALILATAVNIDFDYFSRHSRG</sequence>